<feature type="region of interest" description="Disordered" evidence="1">
    <location>
        <begin position="30"/>
        <end position="66"/>
    </location>
</feature>
<sequence length="66" mass="7298">MLRLKSQAPKLTFQLNNLLGMLSATAFPTHVSASSRTDKSSINRCGDVTTNRRFVPPLHKEVGTQE</sequence>
<dbReference type="AlphaFoldDB" id="A0A5B7K3M2"/>
<evidence type="ECO:0000256" key="1">
    <source>
        <dbReference type="SAM" id="MobiDB-lite"/>
    </source>
</evidence>
<proteinExistence type="predicted"/>
<protein>
    <submittedName>
        <fullName evidence="2">Uncharacterized protein</fullName>
    </submittedName>
</protein>
<evidence type="ECO:0000313" key="2">
    <source>
        <dbReference type="EMBL" id="MPD01204.1"/>
    </source>
</evidence>
<feature type="compositionally biased region" description="Polar residues" evidence="1">
    <location>
        <begin position="42"/>
        <end position="52"/>
    </location>
</feature>
<comment type="caution">
    <text evidence="2">The sequence shown here is derived from an EMBL/GenBank/DDBJ whole genome shotgun (WGS) entry which is preliminary data.</text>
</comment>
<dbReference type="Proteomes" id="UP000324222">
    <property type="component" value="Unassembled WGS sequence"/>
</dbReference>
<gene>
    <name evidence="2" type="ORF">E2C01_096722</name>
</gene>
<dbReference type="EMBL" id="VSRR010126159">
    <property type="protein sequence ID" value="MPD01204.1"/>
    <property type="molecule type" value="Genomic_DNA"/>
</dbReference>
<keyword evidence="3" id="KW-1185">Reference proteome</keyword>
<accession>A0A5B7K3M2</accession>
<name>A0A5B7K3M2_PORTR</name>
<organism evidence="2 3">
    <name type="scientific">Portunus trituberculatus</name>
    <name type="common">Swimming crab</name>
    <name type="synonym">Neptunus trituberculatus</name>
    <dbReference type="NCBI Taxonomy" id="210409"/>
    <lineage>
        <taxon>Eukaryota</taxon>
        <taxon>Metazoa</taxon>
        <taxon>Ecdysozoa</taxon>
        <taxon>Arthropoda</taxon>
        <taxon>Crustacea</taxon>
        <taxon>Multicrustacea</taxon>
        <taxon>Malacostraca</taxon>
        <taxon>Eumalacostraca</taxon>
        <taxon>Eucarida</taxon>
        <taxon>Decapoda</taxon>
        <taxon>Pleocyemata</taxon>
        <taxon>Brachyura</taxon>
        <taxon>Eubrachyura</taxon>
        <taxon>Portunoidea</taxon>
        <taxon>Portunidae</taxon>
        <taxon>Portuninae</taxon>
        <taxon>Portunus</taxon>
    </lineage>
</organism>
<evidence type="ECO:0000313" key="3">
    <source>
        <dbReference type="Proteomes" id="UP000324222"/>
    </source>
</evidence>
<reference evidence="2 3" key="1">
    <citation type="submission" date="2019-05" db="EMBL/GenBank/DDBJ databases">
        <title>Another draft genome of Portunus trituberculatus and its Hox gene families provides insights of decapod evolution.</title>
        <authorList>
            <person name="Jeong J.-H."/>
            <person name="Song I."/>
            <person name="Kim S."/>
            <person name="Choi T."/>
            <person name="Kim D."/>
            <person name="Ryu S."/>
            <person name="Kim W."/>
        </authorList>
    </citation>
    <scope>NUCLEOTIDE SEQUENCE [LARGE SCALE GENOMIC DNA]</scope>
    <source>
        <tissue evidence="2">Muscle</tissue>
    </source>
</reference>